<evidence type="ECO:0000256" key="3">
    <source>
        <dbReference type="ARBA" id="ARBA00022490"/>
    </source>
</evidence>
<name>A0A3P9AD00_ESOLU</name>
<dbReference type="GO" id="GO:0008360">
    <property type="term" value="P:regulation of cell shape"/>
    <property type="evidence" value="ECO:0007669"/>
    <property type="project" value="InterPro"/>
</dbReference>
<evidence type="ECO:0000256" key="2">
    <source>
        <dbReference type="ARBA" id="ARBA00011216"/>
    </source>
</evidence>
<feature type="region of interest" description="Disordered" evidence="10">
    <location>
        <begin position="1"/>
        <end position="181"/>
    </location>
</feature>
<feature type="compositionally biased region" description="Acidic residues" evidence="10">
    <location>
        <begin position="1"/>
        <end position="15"/>
    </location>
</feature>
<dbReference type="GO" id="GO:0051015">
    <property type="term" value="F:actin filament binding"/>
    <property type="evidence" value="ECO:0007669"/>
    <property type="project" value="InterPro"/>
</dbReference>
<dbReference type="InParanoid" id="A0A3P9AD00"/>
<comment type="function">
    <text evidence="7">Plays a role in cytoskeletal rearrangements during the late wrapping and/or compaction phases of myelinogenesis as well as in maintenance and stability of myelin sheath in the adult. May play an important role in late-stage oligodendroglia maturation, myelin/Ranvier node formation during CNS development, and in the maintenance and plasticity of related structures in the mature CNS.</text>
</comment>
<comment type="subunit">
    <text evidence="2">Binds actin.</text>
</comment>
<proteinExistence type="predicted"/>
<protein>
    <recommendedName>
        <fullName evidence="8">Ermin</fullName>
    </recommendedName>
    <alternativeName>
        <fullName evidence="9">Juxtanodin</fullName>
    </alternativeName>
</protein>
<keyword evidence="6" id="KW-0206">Cytoskeleton</keyword>
<dbReference type="InterPro" id="IPR008954">
    <property type="entry name" value="Moesin_tail_sf"/>
</dbReference>
<dbReference type="GO" id="GO:0070062">
    <property type="term" value="C:extracellular exosome"/>
    <property type="evidence" value="ECO:0007669"/>
    <property type="project" value="TreeGrafter"/>
</dbReference>
<evidence type="ECO:0000256" key="6">
    <source>
        <dbReference type="ARBA" id="ARBA00023212"/>
    </source>
</evidence>
<evidence type="ECO:0000256" key="8">
    <source>
        <dbReference type="ARBA" id="ARBA00026168"/>
    </source>
</evidence>
<accession>A0A3P9AD00</accession>
<evidence type="ECO:0000256" key="1">
    <source>
        <dbReference type="ARBA" id="ARBA00004245"/>
    </source>
</evidence>
<dbReference type="GO" id="GO:0033269">
    <property type="term" value="C:internode region of axon"/>
    <property type="evidence" value="ECO:0007669"/>
    <property type="project" value="TreeGrafter"/>
</dbReference>
<dbReference type="GO" id="GO:0043025">
    <property type="term" value="C:neuronal cell body"/>
    <property type="evidence" value="ECO:0007669"/>
    <property type="project" value="TreeGrafter"/>
</dbReference>
<dbReference type="PANTHER" id="PTHR47137">
    <property type="entry name" value="ERMIN"/>
    <property type="match status" value="1"/>
</dbReference>
<sequence>MDEEGEDAVFFEDGEAPVHAEGRSLPSFVRSTERSAGPQRGELDQLKAETDGGDTGSTGLLNKGDTGLLQDTQIAQTQPQKETLPRDTTQKHELARAQPGKDTWTDTGKETTLPVLEGTAQQRGMPETPSSSGDELSGEGPDEAEKNTNNGSQDSLLGDQKSSLTCCKEPSNHNTSSKYNTVSYRKIRRGNTRQKIDEFESMMMNM</sequence>
<organism evidence="11 12">
    <name type="scientific">Esox lucius</name>
    <name type="common">Northern pike</name>
    <dbReference type="NCBI Taxonomy" id="8010"/>
    <lineage>
        <taxon>Eukaryota</taxon>
        <taxon>Metazoa</taxon>
        <taxon>Chordata</taxon>
        <taxon>Craniata</taxon>
        <taxon>Vertebrata</taxon>
        <taxon>Euteleostomi</taxon>
        <taxon>Actinopterygii</taxon>
        <taxon>Neopterygii</taxon>
        <taxon>Teleostei</taxon>
        <taxon>Protacanthopterygii</taxon>
        <taxon>Esociformes</taxon>
        <taxon>Esocidae</taxon>
        <taxon>Esox</taxon>
    </lineage>
</organism>
<keyword evidence="12" id="KW-1185">Reference proteome</keyword>
<dbReference type="PANTHER" id="PTHR47137:SF1">
    <property type="entry name" value="ERMIN"/>
    <property type="match status" value="1"/>
</dbReference>
<dbReference type="GO" id="GO:0007015">
    <property type="term" value="P:actin filament organization"/>
    <property type="evidence" value="ECO:0007669"/>
    <property type="project" value="InterPro"/>
</dbReference>
<evidence type="ECO:0000256" key="10">
    <source>
        <dbReference type="SAM" id="MobiDB-lite"/>
    </source>
</evidence>
<dbReference type="InterPro" id="IPR045346">
    <property type="entry name" value="Ermin"/>
</dbReference>
<reference evidence="11" key="3">
    <citation type="submission" date="2025-08" db="UniProtKB">
        <authorList>
            <consortium name="Ensembl"/>
        </authorList>
    </citation>
    <scope>IDENTIFICATION</scope>
</reference>
<keyword evidence="5" id="KW-0009">Actin-binding</keyword>
<feature type="compositionally biased region" description="Polar residues" evidence="10">
    <location>
        <begin position="147"/>
        <end position="165"/>
    </location>
</feature>
<evidence type="ECO:0000256" key="9">
    <source>
        <dbReference type="ARBA" id="ARBA00031224"/>
    </source>
</evidence>
<feature type="compositionally biased region" description="Basic and acidic residues" evidence="10">
    <location>
        <begin position="41"/>
        <end position="50"/>
    </location>
</feature>
<evidence type="ECO:0000313" key="11">
    <source>
        <dbReference type="Ensembl" id="ENSELUP00000038494.3"/>
    </source>
</evidence>
<dbReference type="GO" id="GO:0005856">
    <property type="term" value="C:cytoskeleton"/>
    <property type="evidence" value="ECO:0007669"/>
    <property type="project" value="UniProtKB-SubCell"/>
</dbReference>
<dbReference type="GO" id="GO:0031344">
    <property type="term" value="P:regulation of cell projection organization"/>
    <property type="evidence" value="ECO:0007669"/>
    <property type="project" value="TreeGrafter"/>
</dbReference>
<reference evidence="12" key="1">
    <citation type="journal article" date="2014" name="PLoS ONE">
        <title>The genome and linkage map of the northern pike (Esox lucius): conserved synteny revealed between the salmonid sister group and the Neoteleostei.</title>
        <authorList>
            <person name="Rondeau E.B."/>
            <person name="Minkley D.R."/>
            <person name="Leong J.S."/>
            <person name="Messmer A.M."/>
            <person name="Jantzen J.R."/>
            <person name="von Schalburg K.R."/>
            <person name="Lemon C."/>
            <person name="Bird N.H."/>
            <person name="Koop B.F."/>
        </authorList>
    </citation>
    <scope>NUCLEOTIDE SEQUENCE</scope>
</reference>
<dbReference type="GO" id="GO:0005938">
    <property type="term" value="C:cell cortex"/>
    <property type="evidence" value="ECO:0007669"/>
    <property type="project" value="TreeGrafter"/>
</dbReference>
<keyword evidence="4" id="KW-0597">Phosphoprotein</keyword>
<evidence type="ECO:0000256" key="4">
    <source>
        <dbReference type="ARBA" id="ARBA00022553"/>
    </source>
</evidence>
<evidence type="ECO:0000256" key="5">
    <source>
        <dbReference type="ARBA" id="ARBA00023203"/>
    </source>
</evidence>
<dbReference type="Ensembl" id="ENSELUT00000040801.3">
    <property type="protein sequence ID" value="ENSELUP00000038494.3"/>
    <property type="gene ID" value="ENSELUG00000018364.3"/>
</dbReference>
<keyword evidence="3" id="KW-0963">Cytoplasm</keyword>
<reference evidence="11" key="4">
    <citation type="submission" date="2025-09" db="UniProtKB">
        <authorList>
            <consortium name="Ensembl"/>
        </authorList>
    </citation>
    <scope>IDENTIFICATION</scope>
</reference>
<feature type="compositionally biased region" description="Polar residues" evidence="10">
    <location>
        <begin position="172"/>
        <end position="181"/>
    </location>
</feature>
<evidence type="ECO:0000256" key="7">
    <source>
        <dbReference type="ARBA" id="ARBA00025213"/>
    </source>
</evidence>
<feature type="compositionally biased region" description="Polar residues" evidence="10">
    <location>
        <begin position="69"/>
        <end position="81"/>
    </location>
</feature>
<dbReference type="Bgee" id="ENSELUG00000018364">
    <property type="expression patterns" value="Expressed in brain"/>
</dbReference>
<dbReference type="GO" id="GO:0001763">
    <property type="term" value="P:morphogenesis of a branching structure"/>
    <property type="evidence" value="ECO:0007669"/>
    <property type="project" value="TreeGrafter"/>
</dbReference>
<dbReference type="GeneTree" id="ENSGT00940000180702"/>
<dbReference type="Pfam" id="PF20491">
    <property type="entry name" value="Ermin"/>
    <property type="match status" value="1"/>
</dbReference>
<reference evidence="11" key="2">
    <citation type="submission" date="2020-02" db="EMBL/GenBank/DDBJ databases">
        <title>Esox lucius (northern pike) genome, fEsoLuc1, primary haplotype.</title>
        <authorList>
            <person name="Myers G."/>
            <person name="Karagic N."/>
            <person name="Meyer A."/>
            <person name="Pippel M."/>
            <person name="Reichard M."/>
            <person name="Winkler S."/>
            <person name="Tracey A."/>
            <person name="Sims Y."/>
            <person name="Howe K."/>
            <person name="Rhie A."/>
            <person name="Formenti G."/>
            <person name="Durbin R."/>
            <person name="Fedrigo O."/>
            <person name="Jarvis E.D."/>
        </authorList>
    </citation>
    <scope>NUCLEOTIDE SEQUENCE [LARGE SCALE GENOMIC DNA]</scope>
</reference>
<dbReference type="STRING" id="8010.ENSELUP00000038494"/>
<dbReference type="GO" id="GO:0033270">
    <property type="term" value="C:paranode region of axon"/>
    <property type="evidence" value="ECO:0007669"/>
    <property type="project" value="TreeGrafter"/>
</dbReference>
<dbReference type="GO" id="GO:0030175">
    <property type="term" value="C:filopodium"/>
    <property type="evidence" value="ECO:0007669"/>
    <property type="project" value="TreeGrafter"/>
</dbReference>
<dbReference type="GO" id="GO:0043209">
    <property type="term" value="C:myelin sheath"/>
    <property type="evidence" value="ECO:0007669"/>
    <property type="project" value="TreeGrafter"/>
</dbReference>
<evidence type="ECO:0000313" key="12">
    <source>
        <dbReference type="Proteomes" id="UP000265140"/>
    </source>
</evidence>
<dbReference type="Proteomes" id="UP000265140">
    <property type="component" value="Chromosome 16"/>
</dbReference>
<dbReference type="AlphaFoldDB" id="A0A3P9AD00"/>
<comment type="subcellular location">
    <subcellularLocation>
        <location evidence="1">Cytoplasm</location>
        <location evidence="1">Cytoskeleton</location>
    </subcellularLocation>
</comment>
<feature type="compositionally biased region" description="Basic and acidic residues" evidence="10">
    <location>
        <begin position="83"/>
        <end position="95"/>
    </location>
</feature>
<dbReference type="Gene3D" id="6.10.360.10">
    <property type="match status" value="1"/>
</dbReference>